<proteinExistence type="predicted"/>
<evidence type="ECO:0000313" key="3">
    <source>
        <dbReference type="Proteomes" id="UP001148838"/>
    </source>
</evidence>
<evidence type="ECO:0000313" key="2">
    <source>
        <dbReference type="EMBL" id="KAJ4444441.1"/>
    </source>
</evidence>
<feature type="region of interest" description="Disordered" evidence="1">
    <location>
        <begin position="299"/>
        <end position="368"/>
    </location>
</feature>
<gene>
    <name evidence="2" type="ORF">ANN_06233</name>
</gene>
<reference evidence="2 3" key="1">
    <citation type="journal article" date="2022" name="Allergy">
        <title>Genome assembly and annotation of Periplaneta americana reveal a comprehensive cockroach allergen profile.</title>
        <authorList>
            <person name="Wang L."/>
            <person name="Xiong Q."/>
            <person name="Saelim N."/>
            <person name="Wang L."/>
            <person name="Nong W."/>
            <person name="Wan A.T."/>
            <person name="Shi M."/>
            <person name="Liu X."/>
            <person name="Cao Q."/>
            <person name="Hui J.H.L."/>
            <person name="Sookrung N."/>
            <person name="Leung T.F."/>
            <person name="Tungtrongchitr A."/>
            <person name="Tsui S.K.W."/>
        </authorList>
    </citation>
    <scope>NUCLEOTIDE SEQUENCE [LARGE SCALE GENOMIC DNA]</scope>
    <source>
        <strain evidence="2">PWHHKU_190912</strain>
    </source>
</reference>
<evidence type="ECO:0000256" key="1">
    <source>
        <dbReference type="SAM" id="MobiDB-lite"/>
    </source>
</evidence>
<feature type="region of interest" description="Disordered" evidence="1">
    <location>
        <begin position="410"/>
        <end position="479"/>
    </location>
</feature>
<keyword evidence="3" id="KW-1185">Reference proteome</keyword>
<sequence>MPCLGLPIDRGAQLCHTAGDHKRQFWVGVDVINANERAADVVPTYAPITISGRQHSLKWVKNKEGVAICTAVQEKAYLPAATGARWCYKRPAGMGESDDEGEEERRGNPAPGQLVEKLAKGWKNPCSFPSVGGFYSVRTSKSASGPLNLIYWVFLGNKRRLENDSDHIASFLCKTRVFRPDTGSASVRRERVSGGESSMRLFLSPDLLCSGIPADCLVVLFFRAPKEPELVGTRSSVPQEKETVEKEKNKSVVKETAKKEKETVEKEKNKSVVKETVKKEKETVEKEKNKSVVKDTVKKEKETVEKEKTIGGKGDGKKGEETVEKEKNKSVKETVKKKETVEKEKNKSVVKETVKKEETVEKEKNKSVVKETVKKEKETVEKEKNKSVKETVKKKVTVEKEKNKSVVKETVKKEKETVNREKGNRRRGVEMRKNGNKKRKMKENEKRRRRLRVREEERELGKEKNVEKDVEKIKEKVED</sequence>
<feature type="compositionally biased region" description="Basic and acidic residues" evidence="1">
    <location>
        <begin position="453"/>
        <end position="479"/>
    </location>
</feature>
<name>A0ABQ8TE92_PERAM</name>
<feature type="compositionally biased region" description="Basic and acidic residues" evidence="1">
    <location>
        <begin position="410"/>
        <end position="433"/>
    </location>
</feature>
<dbReference type="Proteomes" id="UP001148838">
    <property type="component" value="Unassembled WGS sequence"/>
</dbReference>
<comment type="caution">
    <text evidence="2">The sequence shown here is derived from an EMBL/GenBank/DDBJ whole genome shotgun (WGS) entry which is preliminary data.</text>
</comment>
<feature type="compositionally biased region" description="Basic and acidic residues" evidence="1">
    <location>
        <begin position="239"/>
        <end position="269"/>
    </location>
</feature>
<accession>A0ABQ8TE92</accession>
<feature type="compositionally biased region" description="Basic residues" evidence="1">
    <location>
        <begin position="434"/>
        <end position="452"/>
    </location>
</feature>
<organism evidence="2 3">
    <name type="scientific">Periplaneta americana</name>
    <name type="common">American cockroach</name>
    <name type="synonym">Blatta americana</name>
    <dbReference type="NCBI Taxonomy" id="6978"/>
    <lineage>
        <taxon>Eukaryota</taxon>
        <taxon>Metazoa</taxon>
        <taxon>Ecdysozoa</taxon>
        <taxon>Arthropoda</taxon>
        <taxon>Hexapoda</taxon>
        <taxon>Insecta</taxon>
        <taxon>Pterygota</taxon>
        <taxon>Neoptera</taxon>
        <taxon>Polyneoptera</taxon>
        <taxon>Dictyoptera</taxon>
        <taxon>Blattodea</taxon>
        <taxon>Blattoidea</taxon>
        <taxon>Blattidae</taxon>
        <taxon>Blattinae</taxon>
        <taxon>Periplaneta</taxon>
    </lineage>
</organism>
<dbReference type="EMBL" id="JAJSOF020000011">
    <property type="protein sequence ID" value="KAJ4444441.1"/>
    <property type="molecule type" value="Genomic_DNA"/>
</dbReference>
<protein>
    <submittedName>
        <fullName evidence="2">Uncharacterized protein</fullName>
    </submittedName>
</protein>
<feature type="region of interest" description="Disordered" evidence="1">
    <location>
        <begin position="232"/>
        <end position="269"/>
    </location>
</feature>